<dbReference type="InterPro" id="IPR039425">
    <property type="entry name" value="RNA_pol_sigma-70-like"/>
</dbReference>
<evidence type="ECO:0000256" key="2">
    <source>
        <dbReference type="ARBA" id="ARBA00023015"/>
    </source>
</evidence>
<dbReference type="InterPro" id="IPR036388">
    <property type="entry name" value="WH-like_DNA-bd_sf"/>
</dbReference>
<dbReference type="AlphaFoldDB" id="D6Z9I7"/>
<organism evidence="8 9">
    <name type="scientific">Segniliparus rotundus (strain ATCC BAA-972 / CDC 1076 / CIP 108378 / DSM 44985 / JCM 13578)</name>
    <dbReference type="NCBI Taxonomy" id="640132"/>
    <lineage>
        <taxon>Bacteria</taxon>
        <taxon>Bacillati</taxon>
        <taxon>Actinomycetota</taxon>
        <taxon>Actinomycetes</taxon>
        <taxon>Mycobacteriales</taxon>
        <taxon>Segniliparaceae</taxon>
        <taxon>Segniliparus</taxon>
    </lineage>
</organism>
<dbReference type="Gene3D" id="1.10.1740.10">
    <property type="match status" value="1"/>
</dbReference>
<dbReference type="PANTHER" id="PTHR43133">
    <property type="entry name" value="RNA POLYMERASE ECF-TYPE SIGMA FACTO"/>
    <property type="match status" value="1"/>
</dbReference>
<keyword evidence="9" id="KW-1185">Reference proteome</keyword>
<dbReference type="CDD" id="cd06171">
    <property type="entry name" value="Sigma70_r4"/>
    <property type="match status" value="1"/>
</dbReference>
<evidence type="ECO:0000313" key="8">
    <source>
        <dbReference type="EMBL" id="ADG96514.1"/>
    </source>
</evidence>
<protein>
    <submittedName>
        <fullName evidence="8">RNA polymerase, sigma-24 subunit, ECF subfamily</fullName>
    </submittedName>
</protein>
<comment type="similarity">
    <text evidence="1">Belongs to the sigma-70 factor family. ECF subfamily.</text>
</comment>
<sequence>MAATILKPTTAAAAGIRLAADDRNVTVSAELDRLLARVADGDADAFASFYDQTKARVFGLVLRVLRDQGYSEETVQEVYLQVWRSASAFHPEAGSALSWVLTLAHRRAVDRVRAEHSAARRDLQYGSAMSSPAFDEVVDTALRRDEQRQVVRCLSVLSEAQRRCLELAYYDGLTYQQVAEGLATSLSTVKSRMRDGLARLRGCLRANADEAGEPA</sequence>
<gene>
    <name evidence="8" type="ordered locus">Srot_0021</name>
</gene>
<dbReference type="NCBIfam" id="TIGR02937">
    <property type="entry name" value="sigma70-ECF"/>
    <property type="match status" value="1"/>
</dbReference>
<evidence type="ECO:0000256" key="4">
    <source>
        <dbReference type="ARBA" id="ARBA00023125"/>
    </source>
</evidence>
<proteinExistence type="inferred from homology"/>
<dbReference type="Pfam" id="PF04542">
    <property type="entry name" value="Sigma70_r2"/>
    <property type="match status" value="1"/>
</dbReference>
<dbReference type="NCBIfam" id="NF007228">
    <property type="entry name" value="PRK09646.1"/>
    <property type="match status" value="1"/>
</dbReference>
<dbReference type="SUPFAM" id="SSF88659">
    <property type="entry name" value="Sigma3 and sigma4 domains of RNA polymerase sigma factors"/>
    <property type="match status" value="1"/>
</dbReference>
<evidence type="ECO:0000313" key="9">
    <source>
        <dbReference type="Proteomes" id="UP000002247"/>
    </source>
</evidence>
<dbReference type="PANTHER" id="PTHR43133:SF66">
    <property type="entry name" value="ECF RNA POLYMERASE SIGMA FACTOR SIGK"/>
    <property type="match status" value="1"/>
</dbReference>
<dbReference type="InterPro" id="IPR007630">
    <property type="entry name" value="RNA_pol_sigma70_r4"/>
</dbReference>
<evidence type="ECO:0000256" key="3">
    <source>
        <dbReference type="ARBA" id="ARBA00023082"/>
    </source>
</evidence>
<dbReference type="InterPro" id="IPR013324">
    <property type="entry name" value="RNA_pol_sigma_r3/r4-like"/>
</dbReference>
<dbReference type="InterPro" id="IPR014284">
    <property type="entry name" value="RNA_pol_sigma-70_dom"/>
</dbReference>
<dbReference type="GO" id="GO:0016987">
    <property type="term" value="F:sigma factor activity"/>
    <property type="evidence" value="ECO:0007669"/>
    <property type="project" value="UniProtKB-KW"/>
</dbReference>
<name>D6Z9I7_SEGRD</name>
<dbReference type="GO" id="GO:0006352">
    <property type="term" value="P:DNA-templated transcription initiation"/>
    <property type="evidence" value="ECO:0007669"/>
    <property type="project" value="InterPro"/>
</dbReference>
<dbReference type="GO" id="GO:0003677">
    <property type="term" value="F:DNA binding"/>
    <property type="evidence" value="ECO:0007669"/>
    <property type="project" value="UniProtKB-KW"/>
</dbReference>
<evidence type="ECO:0000259" key="6">
    <source>
        <dbReference type="Pfam" id="PF04542"/>
    </source>
</evidence>
<dbReference type="RefSeq" id="WP_013136970.1">
    <property type="nucleotide sequence ID" value="NC_014168.1"/>
</dbReference>
<dbReference type="KEGG" id="srt:Srot_0021"/>
<keyword evidence="3" id="KW-0731">Sigma factor</keyword>
<dbReference type="InterPro" id="IPR013325">
    <property type="entry name" value="RNA_pol_sigma_r2"/>
</dbReference>
<keyword evidence="4" id="KW-0238">DNA-binding</keyword>
<dbReference type="STRING" id="640132.Srot_0021"/>
<keyword evidence="5" id="KW-0804">Transcription</keyword>
<dbReference type="InterPro" id="IPR007627">
    <property type="entry name" value="RNA_pol_sigma70_r2"/>
</dbReference>
<dbReference type="Gene3D" id="1.10.10.10">
    <property type="entry name" value="Winged helix-like DNA-binding domain superfamily/Winged helix DNA-binding domain"/>
    <property type="match status" value="1"/>
</dbReference>
<feature type="domain" description="RNA polymerase sigma-70 region 4" evidence="7">
    <location>
        <begin position="153"/>
        <end position="201"/>
    </location>
</feature>
<dbReference type="eggNOG" id="COG1595">
    <property type="taxonomic scope" value="Bacteria"/>
</dbReference>
<evidence type="ECO:0000256" key="5">
    <source>
        <dbReference type="ARBA" id="ARBA00023163"/>
    </source>
</evidence>
<reference evidence="8 9" key="1">
    <citation type="journal article" date="2010" name="Stand. Genomic Sci.">
        <title>Complete genome sequence of Segniliparus rotundus type strain (CDC 1076).</title>
        <authorList>
            <person name="Sikorski J."/>
            <person name="Lapidus A."/>
            <person name="Copeland A."/>
            <person name="Misra M."/>
            <person name="Glavina Del Rio T."/>
            <person name="Nolan M."/>
            <person name="Lucas S."/>
            <person name="Chen F."/>
            <person name="Tice H."/>
            <person name="Cheng J.F."/>
            <person name="Jando M."/>
            <person name="Schneider S."/>
            <person name="Bruce D."/>
            <person name="Goodwin L."/>
            <person name="Pitluck S."/>
            <person name="Liolios K."/>
            <person name="Mikhailova N."/>
            <person name="Pati A."/>
            <person name="Ivanova N."/>
            <person name="Mavromatis K."/>
            <person name="Chen A."/>
            <person name="Palaniappan K."/>
            <person name="Chertkov O."/>
            <person name="Land M."/>
            <person name="Hauser L."/>
            <person name="Chang Y.J."/>
            <person name="Jeffries C.D."/>
            <person name="Brettin T."/>
            <person name="Detter J.C."/>
            <person name="Han C."/>
            <person name="Rohde M."/>
            <person name="Goker M."/>
            <person name="Bristow J."/>
            <person name="Eisen J.A."/>
            <person name="Markowitz V."/>
            <person name="Hugenholtz P."/>
            <person name="Kyrpides N.C."/>
            <person name="Klenk H.P."/>
        </authorList>
    </citation>
    <scope>NUCLEOTIDE SEQUENCE [LARGE SCALE GENOMIC DNA]</scope>
    <source>
        <strain evidence="9">ATCC BAA-972 / CDC 1076 / CIP 108378 / DSM 44985 / JCM 13578</strain>
    </source>
</reference>
<keyword evidence="2" id="KW-0805">Transcription regulation</keyword>
<dbReference type="HOGENOM" id="CLU_047691_9_3_11"/>
<dbReference type="Pfam" id="PF04545">
    <property type="entry name" value="Sigma70_r4"/>
    <property type="match status" value="1"/>
</dbReference>
<dbReference type="Proteomes" id="UP000002247">
    <property type="component" value="Chromosome"/>
</dbReference>
<dbReference type="OrthoDB" id="9784272at2"/>
<evidence type="ECO:0000256" key="1">
    <source>
        <dbReference type="ARBA" id="ARBA00010641"/>
    </source>
</evidence>
<dbReference type="EMBL" id="CP001958">
    <property type="protein sequence ID" value="ADG96514.1"/>
    <property type="molecule type" value="Genomic_DNA"/>
</dbReference>
<dbReference type="SUPFAM" id="SSF88946">
    <property type="entry name" value="Sigma2 domain of RNA polymerase sigma factors"/>
    <property type="match status" value="1"/>
</dbReference>
<evidence type="ECO:0000259" key="7">
    <source>
        <dbReference type="Pfam" id="PF04545"/>
    </source>
</evidence>
<feature type="domain" description="RNA polymerase sigma-70 region 2" evidence="6">
    <location>
        <begin position="50"/>
        <end position="115"/>
    </location>
</feature>
<accession>D6Z9I7</accession>